<dbReference type="PANTHER" id="PTHR30474">
    <property type="entry name" value="CELL CYCLE PROTEIN"/>
    <property type="match status" value="1"/>
</dbReference>
<keyword evidence="7 17" id="KW-0812">Transmembrane</keyword>
<evidence type="ECO:0000256" key="14">
    <source>
        <dbReference type="ARBA" id="ARBA00032370"/>
    </source>
</evidence>
<keyword evidence="3" id="KW-1003">Cell membrane</keyword>
<name>A0A382K6V5_9ZZZZ</name>
<feature type="transmembrane region" description="Helical" evidence="17">
    <location>
        <begin position="122"/>
        <end position="146"/>
    </location>
</feature>
<evidence type="ECO:0000256" key="7">
    <source>
        <dbReference type="ARBA" id="ARBA00022692"/>
    </source>
</evidence>
<sequence>MVIKNQFMILLDLWSIVIKSPMGKKYDFTLMGSTLLLLGWGTVMIYSTSAPFAEIQYQNSYFFLQKHLLHIALGITALGLGLKIDYHFWRKNASWMMLGMLLMLILVLIPEIGHEVKGGRRWLRFGSIGFQPVEMLKIVLIIYVAAYLERKQEILSSFFRGLTPNFLVTGFFLFLILLQPDFGSVILIATTVLMMLYVGGGRLFHIFGSLLGMSLIGGFLIASHSYRVKRVLAFLNPWEDPLNSGFQIIQSYIALGTGGWFGKGLGESHQKLFFLPDAHTDFIFAVIGEELGFFWVSVLVGIFSLFIWRGYWITWNAPDRFGKYLAFGSTTILSLQVILNLFVVNGLMPTKGLPLPFISYGGSNLLSTLFLTGILLNISHQIVPYQAPPGKQ</sequence>
<evidence type="ECO:0000256" key="6">
    <source>
        <dbReference type="ARBA" id="ARBA00022679"/>
    </source>
</evidence>
<evidence type="ECO:0000256" key="11">
    <source>
        <dbReference type="ARBA" id="ARBA00023136"/>
    </source>
</evidence>
<evidence type="ECO:0000256" key="2">
    <source>
        <dbReference type="ARBA" id="ARBA00004752"/>
    </source>
</evidence>
<dbReference type="EC" id="2.4.99.28" evidence="15"/>
<evidence type="ECO:0000256" key="5">
    <source>
        <dbReference type="ARBA" id="ARBA00022676"/>
    </source>
</evidence>
<comment type="subcellular location">
    <subcellularLocation>
        <location evidence="1">Cell membrane</location>
        <topology evidence="1">Multi-pass membrane protein</topology>
    </subcellularLocation>
</comment>
<reference evidence="18" key="1">
    <citation type="submission" date="2018-05" db="EMBL/GenBank/DDBJ databases">
        <authorList>
            <person name="Lanie J.A."/>
            <person name="Ng W.-L."/>
            <person name="Kazmierczak K.M."/>
            <person name="Andrzejewski T.M."/>
            <person name="Davidsen T.M."/>
            <person name="Wayne K.J."/>
            <person name="Tettelin H."/>
            <person name="Glass J.I."/>
            <person name="Rusch D."/>
            <person name="Podicherti R."/>
            <person name="Tsui H.-C.T."/>
            <person name="Winkler M.E."/>
        </authorList>
    </citation>
    <scope>NUCLEOTIDE SEQUENCE</scope>
</reference>
<dbReference type="GO" id="GO:0005886">
    <property type="term" value="C:plasma membrane"/>
    <property type="evidence" value="ECO:0007669"/>
    <property type="project" value="UniProtKB-SubCell"/>
</dbReference>
<dbReference type="GO" id="GO:0008360">
    <property type="term" value="P:regulation of cell shape"/>
    <property type="evidence" value="ECO:0007669"/>
    <property type="project" value="UniProtKB-KW"/>
</dbReference>
<evidence type="ECO:0000256" key="4">
    <source>
        <dbReference type="ARBA" id="ARBA00022618"/>
    </source>
</evidence>
<dbReference type="GO" id="GO:0015648">
    <property type="term" value="F:lipid-linked peptidoglycan transporter activity"/>
    <property type="evidence" value="ECO:0007669"/>
    <property type="project" value="TreeGrafter"/>
</dbReference>
<keyword evidence="8" id="KW-0133">Cell shape</keyword>
<evidence type="ECO:0000256" key="10">
    <source>
        <dbReference type="ARBA" id="ARBA00022989"/>
    </source>
</evidence>
<dbReference type="PANTHER" id="PTHR30474:SF2">
    <property type="entry name" value="PEPTIDOGLYCAN GLYCOSYLTRANSFERASE FTSW-RELATED"/>
    <property type="match status" value="1"/>
</dbReference>
<feature type="transmembrane region" description="Helical" evidence="17">
    <location>
        <begin position="67"/>
        <end position="86"/>
    </location>
</feature>
<keyword evidence="9" id="KW-0573">Peptidoglycan synthesis</keyword>
<feature type="transmembrane region" description="Helical" evidence="17">
    <location>
        <begin position="357"/>
        <end position="378"/>
    </location>
</feature>
<evidence type="ECO:0000256" key="16">
    <source>
        <dbReference type="ARBA" id="ARBA00049902"/>
    </source>
</evidence>
<keyword evidence="6" id="KW-0808">Transferase</keyword>
<accession>A0A382K6V5</accession>
<evidence type="ECO:0000256" key="9">
    <source>
        <dbReference type="ARBA" id="ARBA00022984"/>
    </source>
</evidence>
<organism evidence="18">
    <name type="scientific">marine metagenome</name>
    <dbReference type="NCBI Taxonomy" id="408172"/>
    <lineage>
        <taxon>unclassified sequences</taxon>
        <taxon>metagenomes</taxon>
        <taxon>ecological metagenomes</taxon>
    </lineage>
</organism>
<gene>
    <name evidence="18" type="ORF">METZ01_LOCUS272279</name>
</gene>
<evidence type="ECO:0000256" key="17">
    <source>
        <dbReference type="SAM" id="Phobius"/>
    </source>
</evidence>
<comment type="pathway">
    <text evidence="2">Cell wall biogenesis; peptidoglycan biosynthesis.</text>
</comment>
<keyword evidence="5" id="KW-0328">Glycosyltransferase</keyword>
<evidence type="ECO:0000313" key="18">
    <source>
        <dbReference type="EMBL" id="SVC19425.1"/>
    </source>
</evidence>
<dbReference type="GO" id="GO:0051301">
    <property type="term" value="P:cell division"/>
    <property type="evidence" value="ECO:0007669"/>
    <property type="project" value="UniProtKB-KW"/>
</dbReference>
<keyword evidence="11 17" id="KW-0472">Membrane</keyword>
<keyword evidence="13" id="KW-0961">Cell wall biogenesis/degradation</keyword>
<dbReference type="GO" id="GO:0071555">
    <property type="term" value="P:cell wall organization"/>
    <property type="evidence" value="ECO:0007669"/>
    <property type="project" value="UniProtKB-KW"/>
</dbReference>
<evidence type="ECO:0000256" key="12">
    <source>
        <dbReference type="ARBA" id="ARBA00023306"/>
    </source>
</evidence>
<dbReference type="GO" id="GO:0032153">
    <property type="term" value="C:cell division site"/>
    <property type="evidence" value="ECO:0007669"/>
    <property type="project" value="TreeGrafter"/>
</dbReference>
<evidence type="ECO:0000256" key="3">
    <source>
        <dbReference type="ARBA" id="ARBA00022475"/>
    </source>
</evidence>
<protein>
    <recommendedName>
        <fullName evidence="15">peptidoglycan glycosyltransferase</fullName>
        <ecNumber evidence="15">2.4.99.28</ecNumber>
    </recommendedName>
    <alternativeName>
        <fullName evidence="14">Peptidoglycan polymerase</fullName>
    </alternativeName>
</protein>
<evidence type="ECO:0000256" key="13">
    <source>
        <dbReference type="ARBA" id="ARBA00023316"/>
    </source>
</evidence>
<feature type="transmembrane region" description="Helical" evidence="17">
    <location>
        <begin position="93"/>
        <end position="110"/>
    </location>
</feature>
<dbReference type="InterPro" id="IPR013437">
    <property type="entry name" value="FtsW"/>
</dbReference>
<feature type="transmembrane region" description="Helical" evidence="17">
    <location>
        <begin position="28"/>
        <end position="47"/>
    </location>
</feature>
<feature type="transmembrane region" description="Helical" evidence="17">
    <location>
        <begin position="324"/>
        <end position="345"/>
    </location>
</feature>
<dbReference type="Pfam" id="PF01098">
    <property type="entry name" value="FTSW_RODA_SPOVE"/>
    <property type="match status" value="1"/>
</dbReference>
<comment type="catalytic activity">
    <reaction evidence="16">
        <text>[GlcNAc-(1-&gt;4)-Mur2Ac(oyl-L-Ala-gamma-D-Glu-L-Lys-D-Ala-D-Ala)](n)-di-trans,octa-cis-undecaprenyl diphosphate + beta-D-GlcNAc-(1-&gt;4)-Mur2Ac(oyl-L-Ala-gamma-D-Glu-L-Lys-D-Ala-D-Ala)-di-trans,octa-cis-undecaprenyl diphosphate = [GlcNAc-(1-&gt;4)-Mur2Ac(oyl-L-Ala-gamma-D-Glu-L-Lys-D-Ala-D-Ala)](n+1)-di-trans,octa-cis-undecaprenyl diphosphate + di-trans,octa-cis-undecaprenyl diphosphate + H(+)</text>
        <dbReference type="Rhea" id="RHEA:23708"/>
        <dbReference type="Rhea" id="RHEA-COMP:9602"/>
        <dbReference type="Rhea" id="RHEA-COMP:9603"/>
        <dbReference type="ChEBI" id="CHEBI:15378"/>
        <dbReference type="ChEBI" id="CHEBI:58405"/>
        <dbReference type="ChEBI" id="CHEBI:60033"/>
        <dbReference type="ChEBI" id="CHEBI:78435"/>
        <dbReference type="EC" id="2.4.99.28"/>
    </reaction>
</comment>
<dbReference type="GO" id="GO:0009252">
    <property type="term" value="P:peptidoglycan biosynthetic process"/>
    <property type="evidence" value="ECO:0007669"/>
    <property type="project" value="UniProtKB-KW"/>
</dbReference>
<keyword evidence="4" id="KW-0132">Cell division</keyword>
<evidence type="ECO:0000256" key="15">
    <source>
        <dbReference type="ARBA" id="ARBA00044770"/>
    </source>
</evidence>
<proteinExistence type="predicted"/>
<dbReference type="NCBIfam" id="TIGR02614">
    <property type="entry name" value="ftsW"/>
    <property type="match status" value="1"/>
</dbReference>
<dbReference type="GO" id="GO:0008955">
    <property type="term" value="F:peptidoglycan glycosyltransferase activity"/>
    <property type="evidence" value="ECO:0007669"/>
    <property type="project" value="UniProtKB-EC"/>
</dbReference>
<dbReference type="AlphaFoldDB" id="A0A382K6V5"/>
<feature type="transmembrane region" description="Helical" evidence="17">
    <location>
        <begin position="206"/>
        <end position="226"/>
    </location>
</feature>
<dbReference type="InterPro" id="IPR001182">
    <property type="entry name" value="FtsW/RodA"/>
</dbReference>
<feature type="transmembrane region" description="Helical" evidence="17">
    <location>
        <begin position="292"/>
        <end position="312"/>
    </location>
</feature>
<evidence type="ECO:0000256" key="8">
    <source>
        <dbReference type="ARBA" id="ARBA00022960"/>
    </source>
</evidence>
<evidence type="ECO:0000256" key="1">
    <source>
        <dbReference type="ARBA" id="ARBA00004651"/>
    </source>
</evidence>
<keyword evidence="12" id="KW-0131">Cell cycle</keyword>
<dbReference type="EMBL" id="UINC01078391">
    <property type="protein sequence ID" value="SVC19425.1"/>
    <property type="molecule type" value="Genomic_DNA"/>
</dbReference>
<feature type="transmembrane region" description="Helical" evidence="17">
    <location>
        <begin position="182"/>
        <end position="199"/>
    </location>
</feature>
<keyword evidence="10 17" id="KW-1133">Transmembrane helix</keyword>
<feature type="transmembrane region" description="Helical" evidence="17">
    <location>
        <begin position="158"/>
        <end position="176"/>
    </location>
</feature>